<feature type="region of interest" description="Disordered" evidence="1">
    <location>
        <begin position="157"/>
        <end position="179"/>
    </location>
</feature>
<gene>
    <name evidence="2" type="ORF">MCHLO_16163</name>
</gene>
<evidence type="ECO:0000256" key="1">
    <source>
        <dbReference type="SAM" id="MobiDB-lite"/>
    </source>
</evidence>
<sequence length="291" mass="32271">MSSPRRRTLESVPQQIPFLVIDCDATTIPQTNTSKAARRHVRVHSSSPMSIDVRLADAYEPEGKHPRPLPRVPTTPCSAPAETHSYGHRRQHSNSRPLPTLPEAGVAISVTPATPLPPSTPLVERAKGTTLLAPKPHLAFPPTRYSSLGIDIASPDAADRDANADVPEPPSPRTAQRMRHSKLRRFLGESVQIVLDEPGAADVLGRLRKPRSSFPDGTVLDLRQESESDESSDDGAEYSDAEDDDDSEIYERPSTPQKLDSEPEQKWVRERGKHRWTEDNFAQILQDLRNL</sequence>
<protein>
    <submittedName>
        <fullName evidence="2">Uncharacterized protein</fullName>
    </submittedName>
</protein>
<keyword evidence="3" id="KW-1185">Reference proteome</keyword>
<reference evidence="2" key="1">
    <citation type="submission" date="2014-09" db="EMBL/GenBank/DDBJ databases">
        <title>Genome sequence of the luminous mushroom Mycena chlorophos for searching fungal bioluminescence genes.</title>
        <authorList>
            <person name="Tanaka Y."/>
            <person name="Kasuga D."/>
            <person name="Oba Y."/>
            <person name="Hase S."/>
            <person name="Sato K."/>
            <person name="Oba Y."/>
            <person name="Sakakibara Y."/>
        </authorList>
    </citation>
    <scope>NUCLEOTIDE SEQUENCE</scope>
</reference>
<feature type="compositionally biased region" description="Acidic residues" evidence="1">
    <location>
        <begin position="227"/>
        <end position="248"/>
    </location>
</feature>
<evidence type="ECO:0000313" key="3">
    <source>
        <dbReference type="Proteomes" id="UP000815677"/>
    </source>
</evidence>
<evidence type="ECO:0000313" key="2">
    <source>
        <dbReference type="EMBL" id="GAT59949.1"/>
    </source>
</evidence>
<proteinExistence type="predicted"/>
<feature type="region of interest" description="Disordered" evidence="1">
    <location>
        <begin position="208"/>
        <end position="272"/>
    </location>
</feature>
<dbReference type="EMBL" id="DF849927">
    <property type="protein sequence ID" value="GAT59949.1"/>
    <property type="molecule type" value="Genomic_DNA"/>
</dbReference>
<dbReference type="Proteomes" id="UP000815677">
    <property type="component" value="Unassembled WGS sequence"/>
</dbReference>
<organism evidence="2 3">
    <name type="scientific">Mycena chlorophos</name>
    <name type="common">Agaric fungus</name>
    <name type="synonym">Agaricus chlorophos</name>
    <dbReference type="NCBI Taxonomy" id="658473"/>
    <lineage>
        <taxon>Eukaryota</taxon>
        <taxon>Fungi</taxon>
        <taxon>Dikarya</taxon>
        <taxon>Basidiomycota</taxon>
        <taxon>Agaricomycotina</taxon>
        <taxon>Agaricomycetes</taxon>
        <taxon>Agaricomycetidae</taxon>
        <taxon>Agaricales</taxon>
        <taxon>Marasmiineae</taxon>
        <taxon>Mycenaceae</taxon>
        <taxon>Mycena</taxon>
    </lineage>
</organism>
<feature type="compositionally biased region" description="Basic and acidic residues" evidence="1">
    <location>
        <begin position="259"/>
        <end position="272"/>
    </location>
</feature>
<name>A0ABQ0MA33_MYCCL</name>
<accession>A0ABQ0MA33</accession>